<evidence type="ECO:0000259" key="3">
    <source>
        <dbReference type="PROSITE" id="PS50110"/>
    </source>
</evidence>
<keyword evidence="5" id="KW-1185">Reference proteome</keyword>
<dbReference type="AlphaFoldDB" id="A0A6G7VGV2"/>
<dbReference type="PROSITE" id="PS50110">
    <property type="entry name" value="RESPONSE_REGULATORY"/>
    <property type="match status" value="1"/>
</dbReference>
<dbReference type="InterPro" id="IPR053867">
    <property type="entry name" value="PhyR_sigma4"/>
</dbReference>
<dbReference type="CDD" id="cd17540">
    <property type="entry name" value="REC_PhyR"/>
    <property type="match status" value="1"/>
</dbReference>
<dbReference type="Pfam" id="PF00072">
    <property type="entry name" value="Response_reg"/>
    <property type="match status" value="1"/>
</dbReference>
<dbReference type="PANTHER" id="PTHR44591:SF3">
    <property type="entry name" value="RESPONSE REGULATORY DOMAIN-CONTAINING PROTEIN"/>
    <property type="match status" value="1"/>
</dbReference>
<dbReference type="Proteomes" id="UP000500791">
    <property type="component" value="Chromosome"/>
</dbReference>
<dbReference type="InterPro" id="IPR001789">
    <property type="entry name" value="Sig_transdc_resp-reg_receiver"/>
</dbReference>
<sequence length="269" mass="29549">MPDDSTIVGHIEENLPYLRRYARALTGSQTRGDALAASTLEAIITDMSLMRTEGRFLVRFFAVFHSIWIAQGDTNTRADGDVEGEERIAAARLDKLTPRAREALLLKVMEQFSVEEVGEIMDLSAEDARDLVRIGANELDSGLASNIMIVEDEPLIAMDLEAIVSALGHKVVGNARTHEEALSMFDTHQPGLVLMDVHLADGSSGADAAADILEKWPDQPIIFITAYPERLLTGQRAEPAFLITKPFTEEQVRATVSQALFFSERTVPA</sequence>
<dbReference type="Pfam" id="PF22029">
    <property type="entry name" value="PhyR_sigma2"/>
    <property type="match status" value="1"/>
</dbReference>
<feature type="domain" description="Response regulatory" evidence="3">
    <location>
        <begin position="146"/>
        <end position="260"/>
    </location>
</feature>
<evidence type="ECO:0000313" key="5">
    <source>
        <dbReference type="Proteomes" id="UP000500791"/>
    </source>
</evidence>
<evidence type="ECO:0000256" key="2">
    <source>
        <dbReference type="PROSITE-ProRule" id="PRU00169"/>
    </source>
</evidence>
<dbReference type="InterPro" id="IPR013324">
    <property type="entry name" value="RNA_pol_sigma_r3/r4-like"/>
</dbReference>
<proteinExistence type="predicted"/>
<dbReference type="GO" id="GO:0000160">
    <property type="term" value="P:phosphorelay signal transduction system"/>
    <property type="evidence" value="ECO:0007669"/>
    <property type="project" value="InterPro"/>
</dbReference>
<dbReference type="KEGG" id="mon:G8E03_00190"/>
<dbReference type="Pfam" id="PF22233">
    <property type="entry name" value="PhyR_sigma-like"/>
    <property type="match status" value="1"/>
</dbReference>
<dbReference type="Gene3D" id="1.20.140.160">
    <property type="match status" value="1"/>
</dbReference>
<dbReference type="EMBL" id="CP049811">
    <property type="protein sequence ID" value="QIK39313.1"/>
    <property type="molecule type" value="Genomic_DNA"/>
</dbReference>
<keyword evidence="1 2" id="KW-0597">Phosphoprotein</keyword>
<evidence type="ECO:0000313" key="4">
    <source>
        <dbReference type="EMBL" id="QIK39313.1"/>
    </source>
</evidence>
<dbReference type="InterPro" id="IPR050595">
    <property type="entry name" value="Bact_response_regulator"/>
</dbReference>
<dbReference type="SMART" id="SM00448">
    <property type="entry name" value="REC"/>
    <property type="match status" value="1"/>
</dbReference>
<accession>A0A6G7VGV2</accession>
<dbReference type="PANTHER" id="PTHR44591">
    <property type="entry name" value="STRESS RESPONSE REGULATOR PROTEIN 1"/>
    <property type="match status" value="1"/>
</dbReference>
<dbReference type="Gene3D" id="3.40.50.2300">
    <property type="match status" value="1"/>
</dbReference>
<organism evidence="4 5">
    <name type="scientific">Pontivivens nitratireducens</name>
    <dbReference type="NCBI Taxonomy" id="2758038"/>
    <lineage>
        <taxon>Bacteria</taxon>
        <taxon>Pseudomonadati</taxon>
        <taxon>Pseudomonadota</taxon>
        <taxon>Alphaproteobacteria</taxon>
        <taxon>Rhodobacterales</taxon>
        <taxon>Paracoccaceae</taxon>
        <taxon>Pontivivens</taxon>
    </lineage>
</organism>
<dbReference type="NCBIfam" id="NF006623">
    <property type="entry name" value="PRK09191.1"/>
    <property type="match status" value="1"/>
</dbReference>
<dbReference type="RefSeq" id="WP_166187276.1">
    <property type="nucleotide sequence ID" value="NZ_CP049811.1"/>
</dbReference>
<reference evidence="4 5" key="1">
    <citation type="submission" date="2020-03" db="EMBL/GenBank/DDBJ databases">
        <title>Complete genome sequence of Monaibacterium sp. ALG8 with diverse plasmids.</title>
        <authorList>
            <person name="Sun C."/>
        </authorList>
    </citation>
    <scope>NUCLEOTIDE SEQUENCE [LARGE SCALE GENOMIC DNA]</scope>
    <source>
        <strain evidence="4 5">ALG8</strain>
    </source>
</reference>
<dbReference type="InterPro" id="IPR053866">
    <property type="entry name" value="PhyR_sigma2"/>
</dbReference>
<dbReference type="SUPFAM" id="SSF88659">
    <property type="entry name" value="Sigma3 and sigma4 domains of RNA polymerase sigma factors"/>
    <property type="match status" value="1"/>
</dbReference>
<protein>
    <submittedName>
        <fullName evidence="4">Response regulator</fullName>
    </submittedName>
</protein>
<dbReference type="SUPFAM" id="SSF52172">
    <property type="entry name" value="CheY-like"/>
    <property type="match status" value="1"/>
</dbReference>
<evidence type="ECO:0000256" key="1">
    <source>
        <dbReference type="ARBA" id="ARBA00022553"/>
    </source>
</evidence>
<name>A0A6G7VGV2_9RHOB</name>
<dbReference type="InterPro" id="IPR011006">
    <property type="entry name" value="CheY-like_superfamily"/>
</dbReference>
<feature type="modified residue" description="4-aspartylphosphate" evidence="2">
    <location>
        <position position="196"/>
    </location>
</feature>
<gene>
    <name evidence="4" type="ORF">G8E03_00190</name>
</gene>